<keyword evidence="2" id="KW-0812">Transmembrane</keyword>
<keyword evidence="2" id="KW-1133">Transmembrane helix</keyword>
<evidence type="ECO:0000256" key="2">
    <source>
        <dbReference type="SAM" id="Phobius"/>
    </source>
</evidence>
<reference evidence="3 4" key="1">
    <citation type="journal article" date="2016" name="Int. J. Syst. Evol. Microbiol.">
        <title>Resolving the Complexity of Human Skin Metagenomes Using Single-Molecule Sequencing.</title>
        <authorList>
            <consortium name="NISC Comparative Sequencing Program"/>
            <person name="Tsai Y.C."/>
            <person name="Conlan S."/>
            <person name="Deming C."/>
            <person name="Segre J.A."/>
            <person name="Kong H.H."/>
            <person name="Korlach J."/>
            <person name="Oh J."/>
        </authorList>
    </citation>
    <scope>NUCLEOTIDE SEQUENCE [LARGE SCALE GENOMIC DNA]</scope>
    <source>
        <strain evidence="3 4">1B08</strain>
    </source>
</reference>
<feature type="transmembrane region" description="Helical" evidence="2">
    <location>
        <begin position="260"/>
        <end position="280"/>
    </location>
</feature>
<organism evidence="3 4">
    <name type="scientific">Corynebacterium simulans</name>
    <dbReference type="NCBI Taxonomy" id="146827"/>
    <lineage>
        <taxon>Bacteria</taxon>
        <taxon>Bacillati</taxon>
        <taxon>Actinomycetota</taxon>
        <taxon>Actinomycetes</taxon>
        <taxon>Mycobacteriales</taxon>
        <taxon>Corynebacteriaceae</taxon>
        <taxon>Corynebacterium</taxon>
    </lineage>
</organism>
<gene>
    <name evidence="3" type="ORF">WM41_2082</name>
</gene>
<evidence type="ECO:0000313" key="4">
    <source>
        <dbReference type="Proteomes" id="UP000070339"/>
    </source>
</evidence>
<keyword evidence="4" id="KW-1185">Reference proteome</keyword>
<protein>
    <submittedName>
        <fullName evidence="3">Membrane protein</fullName>
    </submittedName>
</protein>
<dbReference type="EMBL" id="LTEB01000038">
    <property type="protein sequence ID" value="KXU17364.1"/>
    <property type="molecule type" value="Genomic_DNA"/>
</dbReference>
<feature type="region of interest" description="Disordered" evidence="1">
    <location>
        <begin position="19"/>
        <end position="39"/>
    </location>
</feature>
<feature type="transmembrane region" description="Helical" evidence="2">
    <location>
        <begin position="469"/>
        <end position="492"/>
    </location>
</feature>
<dbReference type="Proteomes" id="UP000070339">
    <property type="component" value="Unassembled WGS sequence"/>
</dbReference>
<proteinExistence type="predicted"/>
<feature type="compositionally biased region" description="Basic and acidic residues" evidence="1">
    <location>
        <begin position="23"/>
        <end position="39"/>
    </location>
</feature>
<sequence length="500" mass="54298">MHHQSGAELRYSMGMTGTGLEDAAARPSEHPAAHEAHPGDHWLDEVTEPATPAFNNATQLAMNSFAGPARLARRLYHFAATTPGKLFTVTVILTVALAAAGLSMSNTSASRHEALDELLNSTEPMSNAAHHLYTNLSLADTVATTGFVQAGVDSEINRKRYNKAIDAASVAATESVLGTNTNDARIRELVTFIQRELPVYTALVEKARTNHRAGNAVANSYMSNASSLMSDKILPAAAELFSLTTAKVKEQQQRLTSPQWVPLSGLVAALFFLFVAQWWLWRLTRRRFNRGFLAASVLLFLALSWAAMANFATWSSGYHGFETVSRPWDSLTASRIEAQQTRTSETLALVLRSSESDMTVRFGSTVYSINQALEDYEAALADDDIPVTDPALLPAAQSATKEWEASHEVFMNALADGHYDDAIHEATAITPDGAPTTASSFNDVDSALAELIGEARVAMRSYLEEGLNAMTMVATAVFLLTMGAIIAVWLGIRPRLQEYL</sequence>
<evidence type="ECO:0000256" key="1">
    <source>
        <dbReference type="SAM" id="MobiDB-lite"/>
    </source>
</evidence>
<evidence type="ECO:0000313" key="3">
    <source>
        <dbReference type="EMBL" id="KXU17364.1"/>
    </source>
</evidence>
<comment type="caution">
    <text evidence="3">The sequence shown here is derived from an EMBL/GenBank/DDBJ whole genome shotgun (WGS) entry which is preliminary data.</text>
</comment>
<accession>A0ABR5V767</accession>
<feature type="transmembrane region" description="Helical" evidence="2">
    <location>
        <begin position="292"/>
        <end position="312"/>
    </location>
</feature>
<keyword evidence="2" id="KW-0472">Membrane</keyword>
<name>A0ABR5V767_9CORY</name>